<evidence type="ECO:0000256" key="7">
    <source>
        <dbReference type="ARBA" id="ARBA00023136"/>
    </source>
</evidence>
<dbReference type="RefSeq" id="WP_133571716.1">
    <property type="nucleotide sequence ID" value="NZ_SNYR01000001.1"/>
</dbReference>
<sequence length="365" mass="40723">MSNVAKVLISSRRPPEDTTSVAGHIRKNYFGTPFNAIVSSICIIAFVWVSWLLIKWAFIDALWTGTPEDCRINNGACWPFVATKIRFFLFGYFPFEDHWRPASAVGLMLGMTALSMLPFMWRKELFYGWIVALIAMFILMSGGVFGLEPVSTSKWGGLPLTIMLSFVGIAAGFPFGVLLALGRRSKLPAIRTISITYIELIRGVPLISLLFMASVMFPLFLPDGMTINQVLRAQVAVIMFAAAYIAEVVRGGLQAIDDGQYEAAKALGLSYWQSMRLIILPQSLKIVIPPLVMVFIGFFQDTTLVTIIGLFDFLNTIRGAMRDPNWQGIAVLEGYAFAAVVYLVFSYIMGAYSRYLERRLKTSHD</sequence>
<keyword evidence="7 8" id="KW-0472">Membrane</keyword>
<feature type="transmembrane region" description="Helical" evidence="8">
    <location>
        <begin position="126"/>
        <end position="147"/>
    </location>
</feature>
<evidence type="ECO:0000256" key="5">
    <source>
        <dbReference type="ARBA" id="ARBA00022692"/>
    </source>
</evidence>
<feature type="transmembrane region" description="Helical" evidence="8">
    <location>
        <begin position="203"/>
        <end position="221"/>
    </location>
</feature>
<dbReference type="Proteomes" id="UP000295391">
    <property type="component" value="Unassembled WGS sequence"/>
</dbReference>
<dbReference type="InterPro" id="IPR043429">
    <property type="entry name" value="ArtM/GltK/GlnP/TcyL/YhdX-like"/>
</dbReference>
<evidence type="ECO:0000256" key="8">
    <source>
        <dbReference type="RuleBase" id="RU363032"/>
    </source>
</evidence>
<keyword evidence="11" id="KW-1185">Reference proteome</keyword>
<dbReference type="EMBL" id="SNYR01000001">
    <property type="protein sequence ID" value="TDQ67072.1"/>
    <property type="molecule type" value="Genomic_DNA"/>
</dbReference>
<feature type="transmembrane region" description="Helical" evidence="8">
    <location>
        <begin position="227"/>
        <end position="246"/>
    </location>
</feature>
<keyword evidence="4" id="KW-1003">Cell membrane</keyword>
<dbReference type="PANTHER" id="PTHR30614">
    <property type="entry name" value="MEMBRANE COMPONENT OF AMINO ACID ABC TRANSPORTER"/>
    <property type="match status" value="1"/>
</dbReference>
<comment type="similarity">
    <text evidence="2">Belongs to the binding-protein-dependent transport system permease family. HisMQ subfamily.</text>
</comment>
<keyword evidence="6 8" id="KW-1133">Transmembrane helix</keyword>
<proteinExistence type="inferred from homology"/>
<accession>A0A4R6VSP2</accession>
<evidence type="ECO:0000256" key="3">
    <source>
        <dbReference type="ARBA" id="ARBA00022448"/>
    </source>
</evidence>
<comment type="caution">
    <text evidence="10">The sequence shown here is derived from an EMBL/GenBank/DDBJ whole genome shotgun (WGS) entry which is preliminary data.</text>
</comment>
<dbReference type="OrthoDB" id="7190458at2"/>
<dbReference type="InterPro" id="IPR010065">
    <property type="entry name" value="AA_ABC_transptr_permease_3TM"/>
</dbReference>
<dbReference type="InterPro" id="IPR035906">
    <property type="entry name" value="MetI-like_sf"/>
</dbReference>
<keyword evidence="5 8" id="KW-0812">Transmembrane</keyword>
<dbReference type="PROSITE" id="PS50928">
    <property type="entry name" value="ABC_TM1"/>
    <property type="match status" value="1"/>
</dbReference>
<evidence type="ECO:0000259" key="9">
    <source>
        <dbReference type="PROSITE" id="PS50928"/>
    </source>
</evidence>
<dbReference type="Gene3D" id="1.10.3720.10">
    <property type="entry name" value="MetI-like"/>
    <property type="match status" value="1"/>
</dbReference>
<name>A0A4R6VSP2_9HYPH</name>
<evidence type="ECO:0000256" key="6">
    <source>
        <dbReference type="ARBA" id="ARBA00022989"/>
    </source>
</evidence>
<evidence type="ECO:0000313" key="11">
    <source>
        <dbReference type="Proteomes" id="UP000295391"/>
    </source>
</evidence>
<dbReference type="NCBIfam" id="TIGR01726">
    <property type="entry name" value="HEQRo_perm_3TM"/>
    <property type="match status" value="1"/>
</dbReference>
<evidence type="ECO:0000256" key="1">
    <source>
        <dbReference type="ARBA" id="ARBA00004429"/>
    </source>
</evidence>
<feature type="transmembrane region" description="Helical" evidence="8">
    <location>
        <begin position="334"/>
        <end position="352"/>
    </location>
</feature>
<dbReference type="AlphaFoldDB" id="A0A4R6VSP2"/>
<comment type="subcellular location">
    <subcellularLocation>
        <location evidence="1">Cell inner membrane</location>
        <topology evidence="1">Multi-pass membrane protein</topology>
    </subcellularLocation>
    <subcellularLocation>
        <location evidence="8">Cell membrane</location>
        <topology evidence="8">Multi-pass membrane protein</topology>
    </subcellularLocation>
</comment>
<feature type="transmembrane region" description="Helical" evidence="8">
    <location>
        <begin position="159"/>
        <end position="182"/>
    </location>
</feature>
<feature type="transmembrane region" description="Helical" evidence="8">
    <location>
        <begin position="286"/>
        <end position="314"/>
    </location>
</feature>
<feature type="transmembrane region" description="Helical" evidence="8">
    <location>
        <begin position="34"/>
        <end position="54"/>
    </location>
</feature>
<dbReference type="InterPro" id="IPR000515">
    <property type="entry name" value="MetI-like"/>
</dbReference>
<dbReference type="Pfam" id="PF00528">
    <property type="entry name" value="BPD_transp_1"/>
    <property type="match status" value="1"/>
</dbReference>
<evidence type="ECO:0000256" key="4">
    <source>
        <dbReference type="ARBA" id="ARBA00022475"/>
    </source>
</evidence>
<evidence type="ECO:0000256" key="2">
    <source>
        <dbReference type="ARBA" id="ARBA00010072"/>
    </source>
</evidence>
<dbReference type="SUPFAM" id="SSF161098">
    <property type="entry name" value="MetI-like"/>
    <property type="match status" value="1"/>
</dbReference>
<gene>
    <name evidence="10" type="ORF">ATL17_1079</name>
</gene>
<feature type="transmembrane region" description="Helical" evidence="8">
    <location>
        <begin position="101"/>
        <end position="119"/>
    </location>
</feature>
<evidence type="ECO:0000313" key="10">
    <source>
        <dbReference type="EMBL" id="TDQ67072.1"/>
    </source>
</evidence>
<dbReference type="PANTHER" id="PTHR30614:SF41">
    <property type="entry name" value="INNER MEMBRANE AMINO-ACID ABC TRANSPORTER PERMEASE PROTEIN YHDY"/>
    <property type="match status" value="1"/>
</dbReference>
<reference evidence="10 11" key="1">
    <citation type="submission" date="2019-03" db="EMBL/GenBank/DDBJ databases">
        <title>Genomic Encyclopedia of Type Strains, Phase III (KMG-III): the genomes of soil and plant-associated and newly described type strains.</title>
        <authorList>
            <person name="Whitman W."/>
        </authorList>
    </citation>
    <scope>NUCLEOTIDE SEQUENCE [LARGE SCALE GENOMIC DNA]</scope>
    <source>
        <strain evidence="10 11">CGMCC 1.7002</strain>
    </source>
</reference>
<dbReference type="GO" id="GO:0006865">
    <property type="term" value="P:amino acid transport"/>
    <property type="evidence" value="ECO:0007669"/>
    <property type="project" value="TreeGrafter"/>
</dbReference>
<dbReference type="GO" id="GO:0022857">
    <property type="term" value="F:transmembrane transporter activity"/>
    <property type="evidence" value="ECO:0007669"/>
    <property type="project" value="InterPro"/>
</dbReference>
<protein>
    <submittedName>
        <fullName evidence="10">General L-amino acid transport system permease protein</fullName>
    </submittedName>
</protein>
<dbReference type="GO" id="GO:0043190">
    <property type="term" value="C:ATP-binding cassette (ABC) transporter complex"/>
    <property type="evidence" value="ECO:0007669"/>
    <property type="project" value="InterPro"/>
</dbReference>
<feature type="domain" description="ABC transmembrane type-1" evidence="9">
    <location>
        <begin position="158"/>
        <end position="353"/>
    </location>
</feature>
<dbReference type="CDD" id="cd06261">
    <property type="entry name" value="TM_PBP2"/>
    <property type="match status" value="1"/>
</dbReference>
<keyword evidence="3 8" id="KW-0813">Transport</keyword>
<organism evidence="10 11">
    <name type="scientific">Maritalea mobilis</name>
    <dbReference type="NCBI Taxonomy" id="483324"/>
    <lineage>
        <taxon>Bacteria</taxon>
        <taxon>Pseudomonadati</taxon>
        <taxon>Pseudomonadota</taxon>
        <taxon>Alphaproteobacteria</taxon>
        <taxon>Hyphomicrobiales</taxon>
        <taxon>Devosiaceae</taxon>
        <taxon>Maritalea</taxon>
    </lineage>
</organism>